<feature type="domain" description="CBM6" evidence="3">
    <location>
        <begin position="121"/>
        <end position="245"/>
    </location>
</feature>
<accession>A0A841BSA9</accession>
<gene>
    <name evidence="4" type="ORF">F4553_002991</name>
</gene>
<evidence type="ECO:0000256" key="1">
    <source>
        <dbReference type="SAM" id="MobiDB-lite"/>
    </source>
</evidence>
<sequence>MTAADGPNDEPTDAPRTKRGFFGWLRSFAAISIVGAALATVVLLIGVSSLLAKPSASRGVLPIDPGPLPTGADPQPESSPTDQVSASPSPSPVRVVVSRSPGVSKSPVPSASVSPLVLAPVRYEAESATASRGRTASDHAGFSGSGFVDYENVAGSYVEFAVTAPSARKVTLRIRFANGGGASRPMDILVNGTLAADDLAFPQTGGWPNWDTRTLTVTLVAGANQIRLVATNGEGGPNVDYLEVA</sequence>
<keyword evidence="2" id="KW-1133">Transmembrane helix</keyword>
<organism evidence="4 5">
    <name type="scientific">Allocatelliglobosispora scoriae</name>
    <dbReference type="NCBI Taxonomy" id="643052"/>
    <lineage>
        <taxon>Bacteria</taxon>
        <taxon>Bacillati</taxon>
        <taxon>Actinomycetota</taxon>
        <taxon>Actinomycetes</taxon>
        <taxon>Micromonosporales</taxon>
        <taxon>Micromonosporaceae</taxon>
        <taxon>Allocatelliglobosispora</taxon>
    </lineage>
</organism>
<dbReference type="EMBL" id="JACHMN010000002">
    <property type="protein sequence ID" value="MBB5869612.1"/>
    <property type="molecule type" value="Genomic_DNA"/>
</dbReference>
<dbReference type="Proteomes" id="UP000587527">
    <property type="component" value="Unassembled WGS sequence"/>
</dbReference>
<evidence type="ECO:0000313" key="4">
    <source>
        <dbReference type="EMBL" id="MBB5869612.1"/>
    </source>
</evidence>
<feature type="region of interest" description="Disordered" evidence="1">
    <location>
        <begin position="58"/>
        <end position="111"/>
    </location>
</feature>
<comment type="caution">
    <text evidence="4">The sequence shown here is derived from an EMBL/GenBank/DDBJ whole genome shotgun (WGS) entry which is preliminary data.</text>
</comment>
<dbReference type="Pfam" id="PF03422">
    <property type="entry name" value="CBM_6"/>
    <property type="match status" value="1"/>
</dbReference>
<dbReference type="PROSITE" id="PS51175">
    <property type="entry name" value="CBM6"/>
    <property type="match status" value="1"/>
</dbReference>
<protein>
    <recommendedName>
        <fullName evidence="3">CBM6 domain-containing protein</fullName>
    </recommendedName>
</protein>
<dbReference type="AlphaFoldDB" id="A0A841BSA9"/>
<dbReference type="RefSeq" id="WP_184836350.1">
    <property type="nucleotide sequence ID" value="NZ_JACHMN010000002.1"/>
</dbReference>
<dbReference type="GO" id="GO:0030246">
    <property type="term" value="F:carbohydrate binding"/>
    <property type="evidence" value="ECO:0007669"/>
    <property type="project" value="InterPro"/>
</dbReference>
<dbReference type="Gene3D" id="2.60.120.260">
    <property type="entry name" value="Galactose-binding domain-like"/>
    <property type="match status" value="1"/>
</dbReference>
<reference evidence="4 5" key="1">
    <citation type="submission" date="2020-08" db="EMBL/GenBank/DDBJ databases">
        <title>Sequencing the genomes of 1000 actinobacteria strains.</title>
        <authorList>
            <person name="Klenk H.-P."/>
        </authorList>
    </citation>
    <scope>NUCLEOTIDE SEQUENCE [LARGE SCALE GENOMIC DNA]</scope>
    <source>
        <strain evidence="4 5">DSM 45362</strain>
    </source>
</reference>
<dbReference type="CDD" id="cd04082">
    <property type="entry name" value="CBM35_pectate_lyase-like"/>
    <property type="match status" value="1"/>
</dbReference>
<evidence type="ECO:0000256" key="2">
    <source>
        <dbReference type="SAM" id="Phobius"/>
    </source>
</evidence>
<dbReference type="SUPFAM" id="SSF49785">
    <property type="entry name" value="Galactose-binding domain-like"/>
    <property type="match status" value="1"/>
</dbReference>
<evidence type="ECO:0000259" key="3">
    <source>
        <dbReference type="PROSITE" id="PS51175"/>
    </source>
</evidence>
<feature type="transmembrane region" description="Helical" evidence="2">
    <location>
        <begin position="28"/>
        <end position="52"/>
    </location>
</feature>
<dbReference type="InterPro" id="IPR005084">
    <property type="entry name" value="CBM6"/>
</dbReference>
<evidence type="ECO:0000313" key="5">
    <source>
        <dbReference type="Proteomes" id="UP000587527"/>
    </source>
</evidence>
<proteinExistence type="predicted"/>
<keyword evidence="2" id="KW-0472">Membrane</keyword>
<dbReference type="InterPro" id="IPR008979">
    <property type="entry name" value="Galactose-bd-like_sf"/>
</dbReference>
<keyword evidence="5" id="KW-1185">Reference proteome</keyword>
<feature type="compositionally biased region" description="Low complexity" evidence="1">
    <location>
        <begin position="84"/>
        <end position="111"/>
    </location>
</feature>
<name>A0A841BSA9_9ACTN</name>
<keyword evidence="2" id="KW-0812">Transmembrane</keyword>